<evidence type="ECO:0000256" key="1">
    <source>
        <dbReference type="SAM" id="MobiDB-lite"/>
    </source>
</evidence>
<feature type="compositionally biased region" description="Basic and acidic residues" evidence="1">
    <location>
        <begin position="788"/>
        <end position="806"/>
    </location>
</feature>
<dbReference type="PANTHER" id="PTHR35746">
    <property type="entry name" value="PENTATRICOPEPTIDE REPEAT (PPR) SUPERFAMILY PROTEIN"/>
    <property type="match status" value="1"/>
</dbReference>
<feature type="compositionally biased region" description="Polar residues" evidence="1">
    <location>
        <begin position="51"/>
        <end position="62"/>
    </location>
</feature>
<feature type="region of interest" description="Disordered" evidence="1">
    <location>
        <begin position="668"/>
        <end position="698"/>
    </location>
</feature>
<name>A0A2G5CF26_AQUCA</name>
<dbReference type="AlphaFoldDB" id="A0A2G5CF26"/>
<sequence>MMQSGHICNKCGWGFPNPHPSAKQRRAHKKVCGKIQGFIIHESQDDDNYQEHSNNQGENNLNEEMGSGLIDRQISNKSEEEEFSDAVNEFAETDLKGTTTTTTAAAAKDIQPSDSPTQYSSSRTPNAPQNTACQTENDAEFQSPSSTLTMGSPLGFVSDQEAESLSFDLPNQANGSPCSIPVKAEGPEIAPNDKGLRESAPYIVKDVGTKDEMNSNGMLSANKASFSDSATEDSEIVIMQKADGILRNSLSSIITGGSNMSAATLPMDGVVDSKEMETNTLEQKMSLTELHSGICSDSIELGASKNAYSSEDSFKDEDDCACLSDTENPNGSYEKEGSNNLLTFQSEELPEATVKDQKENVPVKLEVCPKVDFSEVTTEIEFQNPISMDVHPRLSGKSGESTDVSPLATLDLEDIGQQRGICNESKVEEDSTTHNGDISKVKDVHQSLDKLGFPDLEAGKSGESTNVSPLSILDLEDIGQQKEMCNESKFDEDSTTHDTDISEAKDVHHGLDKSTFPDLKFCDVDCIHTETNQMVCFEELEPHYSQQDKPSKSPPPSLIVSGDAIISHIVGVAEDHSMQMKIDSDAQCSLVELEENLQNSESGPLNSVVQPSAVVINTTQFENMSESLSESQNYHGKSLLETSTEFEAESAKTSGKETNQMEFVGADGSYAEPLPEDRNVNSSNEDEAFHVPSAPNSSSLEDAAEVLGLEDASDVSSSSLKEDDFLLDKQLEALATVPREGSVDSISQTGSVEGCWGSVSDGKIPCSRDAMNPSHIPAAEVLPGTDSKVPKKEDQVAESEKTHSYKDQYSSNSDVCEAPSILIVAEPSGENGQNLQQPHESSLQAPANELQGRKKNEEIIEKVTNWSSAKVRAPLKSFLVEPNFESSQDATAHGNSKPPASEDDDTFKTVPPIASLEVSTTNNGLTKNIDKEWSSPARLPDSRQKRKTKWVPFLCCLSVN</sequence>
<dbReference type="Proteomes" id="UP000230069">
    <property type="component" value="Unassembled WGS sequence"/>
</dbReference>
<evidence type="ECO:0000313" key="2">
    <source>
        <dbReference type="EMBL" id="PIA29868.1"/>
    </source>
</evidence>
<feature type="region of interest" description="Disordered" evidence="1">
    <location>
        <begin position="43"/>
        <end position="65"/>
    </location>
</feature>
<reference evidence="2 3" key="1">
    <citation type="submission" date="2017-09" db="EMBL/GenBank/DDBJ databases">
        <title>WGS assembly of Aquilegia coerulea Goldsmith.</title>
        <authorList>
            <person name="Hodges S."/>
            <person name="Kramer E."/>
            <person name="Nordborg M."/>
            <person name="Tomkins J."/>
            <person name="Borevitz J."/>
            <person name="Derieg N."/>
            <person name="Yan J."/>
            <person name="Mihaltcheva S."/>
            <person name="Hayes R.D."/>
            <person name="Rokhsar D."/>
        </authorList>
    </citation>
    <scope>NUCLEOTIDE SEQUENCE [LARGE SCALE GENOMIC DNA]</scope>
    <source>
        <strain evidence="3">cv. Goldsmith</strain>
    </source>
</reference>
<feature type="compositionally biased region" description="Polar residues" evidence="1">
    <location>
        <begin position="112"/>
        <end position="150"/>
    </location>
</feature>
<dbReference type="EMBL" id="KZ305075">
    <property type="protein sequence ID" value="PIA29868.1"/>
    <property type="molecule type" value="Genomic_DNA"/>
</dbReference>
<dbReference type="STRING" id="218851.A0A2G5CF26"/>
<evidence type="ECO:0000313" key="3">
    <source>
        <dbReference type="Proteomes" id="UP000230069"/>
    </source>
</evidence>
<feature type="region of interest" description="Disordered" evidence="1">
    <location>
        <begin position="766"/>
        <end position="813"/>
    </location>
</feature>
<dbReference type="PANTHER" id="PTHR35746:SF1">
    <property type="entry name" value="PENTATRICOPEPTIDE REPEAT (PPR) SUPERFAMILY PROTEIN"/>
    <property type="match status" value="1"/>
</dbReference>
<feature type="region of interest" description="Disordered" evidence="1">
    <location>
        <begin position="91"/>
        <end position="154"/>
    </location>
</feature>
<dbReference type="InParanoid" id="A0A2G5CF26"/>
<keyword evidence="3" id="KW-1185">Reference proteome</keyword>
<dbReference type="OrthoDB" id="1939753at2759"/>
<feature type="region of interest" description="Disordered" evidence="1">
    <location>
        <begin position="882"/>
        <end position="907"/>
    </location>
</feature>
<protein>
    <submittedName>
        <fullName evidence="2">Uncharacterized protein</fullName>
    </submittedName>
</protein>
<feature type="region of interest" description="Disordered" evidence="1">
    <location>
        <begin position="167"/>
        <end position="196"/>
    </location>
</feature>
<feature type="compositionally biased region" description="Low complexity" evidence="1">
    <location>
        <begin position="98"/>
        <end position="107"/>
    </location>
</feature>
<organism evidence="2 3">
    <name type="scientific">Aquilegia coerulea</name>
    <name type="common">Rocky mountain columbine</name>
    <dbReference type="NCBI Taxonomy" id="218851"/>
    <lineage>
        <taxon>Eukaryota</taxon>
        <taxon>Viridiplantae</taxon>
        <taxon>Streptophyta</taxon>
        <taxon>Embryophyta</taxon>
        <taxon>Tracheophyta</taxon>
        <taxon>Spermatophyta</taxon>
        <taxon>Magnoliopsida</taxon>
        <taxon>Ranunculales</taxon>
        <taxon>Ranunculaceae</taxon>
        <taxon>Thalictroideae</taxon>
        <taxon>Aquilegia</taxon>
    </lineage>
</organism>
<feature type="compositionally biased region" description="Polar residues" evidence="1">
    <location>
        <begin position="884"/>
        <end position="894"/>
    </location>
</feature>
<feature type="region of interest" description="Disordered" evidence="1">
    <location>
        <begin position="921"/>
        <end position="946"/>
    </location>
</feature>
<gene>
    <name evidence="2" type="ORF">AQUCO_05800147v1</name>
</gene>
<proteinExistence type="predicted"/>
<accession>A0A2G5CF26</accession>